<feature type="chain" id="PRO_5041366518" description="Secreted protein" evidence="1">
    <location>
        <begin position="18"/>
        <end position="77"/>
    </location>
</feature>
<organism evidence="2 3">
    <name type="scientific">Armillaria luteobubalina</name>
    <dbReference type="NCBI Taxonomy" id="153913"/>
    <lineage>
        <taxon>Eukaryota</taxon>
        <taxon>Fungi</taxon>
        <taxon>Dikarya</taxon>
        <taxon>Basidiomycota</taxon>
        <taxon>Agaricomycotina</taxon>
        <taxon>Agaricomycetes</taxon>
        <taxon>Agaricomycetidae</taxon>
        <taxon>Agaricales</taxon>
        <taxon>Marasmiineae</taxon>
        <taxon>Physalacriaceae</taxon>
        <taxon>Armillaria</taxon>
    </lineage>
</organism>
<sequence>MKIVLLFWLSMTSFLDLLNNHLWLFHCGTRSCRLAVETMLIRQPACASARAGRIFNDTIFCVVVGNDQEVTASIFVC</sequence>
<protein>
    <recommendedName>
        <fullName evidence="4">Secreted protein</fullName>
    </recommendedName>
</protein>
<feature type="signal peptide" evidence="1">
    <location>
        <begin position="1"/>
        <end position="17"/>
    </location>
</feature>
<keyword evidence="3" id="KW-1185">Reference proteome</keyword>
<reference evidence="2" key="1">
    <citation type="submission" date="2023-06" db="EMBL/GenBank/DDBJ databases">
        <authorList>
            <consortium name="Lawrence Berkeley National Laboratory"/>
            <person name="Ahrendt S."/>
            <person name="Sahu N."/>
            <person name="Indic B."/>
            <person name="Wong-Bajracharya J."/>
            <person name="Merenyi Z."/>
            <person name="Ke H.-M."/>
            <person name="Monk M."/>
            <person name="Kocsube S."/>
            <person name="Drula E."/>
            <person name="Lipzen A."/>
            <person name="Balint B."/>
            <person name="Henrissat B."/>
            <person name="Andreopoulos B."/>
            <person name="Martin F.M."/>
            <person name="Harder C.B."/>
            <person name="Rigling D."/>
            <person name="Ford K.L."/>
            <person name="Foster G.D."/>
            <person name="Pangilinan J."/>
            <person name="Papanicolaou A."/>
            <person name="Barry K."/>
            <person name="LaButti K."/>
            <person name="Viragh M."/>
            <person name="Koriabine M."/>
            <person name="Yan M."/>
            <person name="Riley R."/>
            <person name="Champramary S."/>
            <person name="Plett K.L."/>
            <person name="Tsai I.J."/>
            <person name="Slot J."/>
            <person name="Sipos G."/>
            <person name="Plett J."/>
            <person name="Nagy L.G."/>
            <person name="Grigoriev I.V."/>
        </authorList>
    </citation>
    <scope>NUCLEOTIDE SEQUENCE</scope>
    <source>
        <strain evidence="2">HWK02</strain>
    </source>
</reference>
<name>A0AA39TPI9_9AGAR</name>
<evidence type="ECO:0000256" key="1">
    <source>
        <dbReference type="SAM" id="SignalP"/>
    </source>
</evidence>
<gene>
    <name evidence="2" type="ORF">EDD18DRAFT_1164115</name>
</gene>
<dbReference type="Proteomes" id="UP001175228">
    <property type="component" value="Unassembled WGS sequence"/>
</dbReference>
<dbReference type="AlphaFoldDB" id="A0AA39TPI9"/>
<comment type="caution">
    <text evidence="2">The sequence shown here is derived from an EMBL/GenBank/DDBJ whole genome shotgun (WGS) entry which is preliminary data.</text>
</comment>
<keyword evidence="1" id="KW-0732">Signal</keyword>
<accession>A0AA39TPI9</accession>
<dbReference type="EMBL" id="JAUEPU010000014">
    <property type="protein sequence ID" value="KAK0496811.1"/>
    <property type="molecule type" value="Genomic_DNA"/>
</dbReference>
<evidence type="ECO:0008006" key="4">
    <source>
        <dbReference type="Google" id="ProtNLM"/>
    </source>
</evidence>
<evidence type="ECO:0000313" key="3">
    <source>
        <dbReference type="Proteomes" id="UP001175228"/>
    </source>
</evidence>
<proteinExistence type="predicted"/>
<evidence type="ECO:0000313" key="2">
    <source>
        <dbReference type="EMBL" id="KAK0496811.1"/>
    </source>
</evidence>